<gene>
    <name evidence="4" type="primary">OCH1_5</name>
    <name evidence="4" type="ORF">C6P40_004550</name>
</gene>
<keyword evidence="3" id="KW-0812">Transmembrane</keyword>
<dbReference type="Gene3D" id="3.90.550.20">
    <property type="match status" value="1"/>
</dbReference>
<sequence>MFSSLQRSFFTKSSKSPKFQFYSIIIGTIIGYFLFLLNSYSTLSTSKAISNFYRFNPHTRGANPYDYKTTLDRLAKNFPYDDSPKRIDKNIFQMWKVPITDPDFPHRSLVSQWKNENPTYKYNLLTDDEIHQKLVTHFSNTVPEIVEAFDLMPNKIIQSDFSRYLLIFLFGGVYSDIDTRLEKPIDTWFDSDRNVGFVVAVEEDMNVENWEHYMTRRLQFEQWTFKAKPRHPILRKLIAKITETTFNAAKNDKLQAYYKDFKGVDKCSSIDIMEWTGPVVWSDTIYGHLNSLENPTIVDIDSTRSITGELYGPEVDKDVLISWKFFTGLISPVMVDDVVIYPRLSFRDDDLNNCGKYCYVYHKFGGSWKNNGKGEIKPEDQPNEEQNSEEQQANVKRDAIPDADADADANAFSWANPKPNCNFPYNPIF</sequence>
<dbReference type="Proteomes" id="UP000697127">
    <property type="component" value="Unassembled WGS sequence"/>
</dbReference>
<dbReference type="Pfam" id="PF04488">
    <property type="entry name" value="Gly_transf_sug"/>
    <property type="match status" value="1"/>
</dbReference>
<evidence type="ECO:0000313" key="5">
    <source>
        <dbReference type="Proteomes" id="UP000697127"/>
    </source>
</evidence>
<dbReference type="GO" id="GO:0000136">
    <property type="term" value="C:mannan polymerase complex"/>
    <property type="evidence" value="ECO:0007669"/>
    <property type="project" value="TreeGrafter"/>
</dbReference>
<feature type="region of interest" description="Disordered" evidence="2">
    <location>
        <begin position="372"/>
        <end position="402"/>
    </location>
</feature>
<proteinExistence type="inferred from homology"/>
<organism evidence="4 5">
    <name type="scientific">Pichia californica</name>
    <dbReference type="NCBI Taxonomy" id="460514"/>
    <lineage>
        <taxon>Eukaryota</taxon>
        <taxon>Fungi</taxon>
        <taxon>Dikarya</taxon>
        <taxon>Ascomycota</taxon>
        <taxon>Saccharomycotina</taxon>
        <taxon>Pichiomycetes</taxon>
        <taxon>Pichiales</taxon>
        <taxon>Pichiaceae</taxon>
        <taxon>Pichia</taxon>
    </lineage>
</organism>
<dbReference type="PANTHER" id="PTHR31834:SF1">
    <property type="entry name" value="INITIATION-SPECIFIC ALPHA-1,6-MANNOSYLTRANSFERASE"/>
    <property type="match status" value="1"/>
</dbReference>
<keyword evidence="3" id="KW-1133">Transmembrane helix</keyword>
<keyword evidence="4" id="KW-0328">Glycosyltransferase</keyword>
<comment type="similarity">
    <text evidence="1">Belongs to the glycosyltransferase 32 family.</text>
</comment>
<name>A0A9P7BHQ5_9ASCO</name>
<dbReference type="GO" id="GO:0006487">
    <property type="term" value="P:protein N-linked glycosylation"/>
    <property type="evidence" value="ECO:0007669"/>
    <property type="project" value="TreeGrafter"/>
</dbReference>
<accession>A0A9P7BHQ5</accession>
<protein>
    <submittedName>
        <fullName evidence="4">Membrane-bound alpha-1,6- mannosyltransferase Initiation-specific</fullName>
    </submittedName>
</protein>
<dbReference type="OrthoDB" id="409543at2759"/>
<reference evidence="4" key="1">
    <citation type="submission" date="2020-11" db="EMBL/GenBank/DDBJ databases">
        <title>Kefir isolates.</title>
        <authorList>
            <person name="Marcisauskas S."/>
            <person name="Kim Y."/>
            <person name="Blasche S."/>
        </authorList>
    </citation>
    <scope>NUCLEOTIDE SEQUENCE</scope>
    <source>
        <strain evidence="4">Olga-1</strain>
    </source>
</reference>
<keyword evidence="5" id="KW-1185">Reference proteome</keyword>
<evidence type="ECO:0000313" key="4">
    <source>
        <dbReference type="EMBL" id="KAG0689748.1"/>
    </source>
</evidence>
<evidence type="ECO:0000256" key="2">
    <source>
        <dbReference type="SAM" id="MobiDB-lite"/>
    </source>
</evidence>
<dbReference type="PANTHER" id="PTHR31834">
    <property type="entry name" value="INITIATION-SPECIFIC ALPHA-1,6-MANNOSYLTRANSFERASE"/>
    <property type="match status" value="1"/>
</dbReference>
<feature type="transmembrane region" description="Helical" evidence="3">
    <location>
        <begin position="21"/>
        <end position="40"/>
    </location>
</feature>
<dbReference type="EMBL" id="PUHW01000063">
    <property type="protein sequence ID" value="KAG0689748.1"/>
    <property type="molecule type" value="Genomic_DNA"/>
</dbReference>
<dbReference type="AlphaFoldDB" id="A0A9P7BHQ5"/>
<dbReference type="GO" id="GO:0000009">
    <property type="term" value="F:alpha-1,6-mannosyltransferase activity"/>
    <property type="evidence" value="ECO:0007669"/>
    <property type="project" value="InterPro"/>
</dbReference>
<keyword evidence="3" id="KW-0472">Membrane</keyword>
<dbReference type="InterPro" id="IPR029044">
    <property type="entry name" value="Nucleotide-diphossugar_trans"/>
</dbReference>
<comment type="caution">
    <text evidence="4">The sequence shown here is derived from an EMBL/GenBank/DDBJ whole genome shotgun (WGS) entry which is preliminary data.</text>
</comment>
<evidence type="ECO:0000256" key="1">
    <source>
        <dbReference type="ARBA" id="ARBA00009003"/>
    </source>
</evidence>
<keyword evidence="4" id="KW-0808">Transferase</keyword>
<dbReference type="InterPro" id="IPR007577">
    <property type="entry name" value="GlycoTrfase_DXD_sugar-bd_CS"/>
</dbReference>
<evidence type="ECO:0000256" key="3">
    <source>
        <dbReference type="SAM" id="Phobius"/>
    </source>
</evidence>
<dbReference type="InterPro" id="IPR039367">
    <property type="entry name" value="Och1-like"/>
</dbReference>
<dbReference type="SUPFAM" id="SSF53448">
    <property type="entry name" value="Nucleotide-diphospho-sugar transferases"/>
    <property type="match status" value="1"/>
</dbReference>